<dbReference type="PANTHER" id="PTHR37984:SF5">
    <property type="entry name" value="PROTEIN NYNRIN-LIKE"/>
    <property type="match status" value="1"/>
</dbReference>
<dbReference type="PANTHER" id="PTHR37984">
    <property type="entry name" value="PROTEIN CBG26694"/>
    <property type="match status" value="1"/>
</dbReference>
<gene>
    <name evidence="1" type="ORF">Sangu_3013100</name>
</gene>
<evidence type="ECO:0008006" key="2">
    <source>
        <dbReference type="Google" id="ProtNLM"/>
    </source>
</evidence>
<organism evidence="1">
    <name type="scientific">Sesamum angustifolium</name>
    <dbReference type="NCBI Taxonomy" id="2727405"/>
    <lineage>
        <taxon>Eukaryota</taxon>
        <taxon>Viridiplantae</taxon>
        <taxon>Streptophyta</taxon>
        <taxon>Embryophyta</taxon>
        <taxon>Tracheophyta</taxon>
        <taxon>Spermatophyta</taxon>
        <taxon>Magnoliopsida</taxon>
        <taxon>eudicotyledons</taxon>
        <taxon>Gunneridae</taxon>
        <taxon>Pentapetalae</taxon>
        <taxon>asterids</taxon>
        <taxon>lamiids</taxon>
        <taxon>Lamiales</taxon>
        <taxon>Pedaliaceae</taxon>
        <taxon>Sesamum</taxon>
    </lineage>
</organism>
<dbReference type="InterPro" id="IPR043128">
    <property type="entry name" value="Rev_trsase/Diguanyl_cyclase"/>
</dbReference>
<accession>A0AAW2KQ42</accession>
<dbReference type="Gene3D" id="3.30.70.270">
    <property type="match status" value="2"/>
</dbReference>
<dbReference type="InterPro" id="IPR050951">
    <property type="entry name" value="Retrovirus_Pol_polyprotein"/>
</dbReference>
<comment type="caution">
    <text evidence="1">The sequence shown here is derived from an EMBL/GenBank/DDBJ whole genome shotgun (WGS) entry which is preliminary data.</text>
</comment>
<protein>
    <recommendedName>
        <fullName evidence="2">Reverse transcriptase/retrotransposon-derived protein RNase H-like domain-containing protein</fullName>
    </recommendedName>
</protein>
<dbReference type="EMBL" id="JACGWK010000068">
    <property type="protein sequence ID" value="KAL0307748.1"/>
    <property type="molecule type" value="Genomic_DNA"/>
</dbReference>
<sequence>MAMNVVPFKLKSTAKDNVAPRNNVPYEKPQRKLTLKEMQAREYPFLDSDVPGIFHDLLEANLIDLPEMKRPKEAERKDDPKYCKYHCLVGHAIQDCFVYKDKVMQLARQGKISFEEDSTATNAITIESGHIDGNKDSCNAMHGDNITSDEDTLLEKEDSSDAYDCMSIITFTDEDLLLRSKPHNRPLFVARYVLGDNKPFTEVESHFADGMYYIEDAKKGKEVLPPEELTSNNNQNTRKNDLSTLEVELLKGLTLPLTQINMKQTSKPPIKGLMPSTQEEEGGHEALAIDSIPKPSSSLLKPDMIPKKSSALGNFLLKPPRGAEENIAQTYHITLIEDGEVEKEDAEDAPAELEEGIKATIDELKELNLSDIESPRPIYISASLTHEEERTYIALLHEFKDVFAWSYKEMLGSDPKVFERLRRYQVKINPSKCAFGVTSEKFFGFIVRQRGIEIEQAKIDAILRMPEPRNFHELKSLQGKLAYLRRFISNLADRCQPFSHLMKKDVPFQWDEACDKAFKSIKSDLMKHPVLVAPVLGCPLILYVAA</sequence>
<dbReference type="InterPro" id="IPR043502">
    <property type="entry name" value="DNA/RNA_pol_sf"/>
</dbReference>
<name>A0AAW2KQ42_9LAMI</name>
<dbReference type="SUPFAM" id="SSF56672">
    <property type="entry name" value="DNA/RNA polymerases"/>
    <property type="match status" value="1"/>
</dbReference>
<dbReference type="AlphaFoldDB" id="A0AAW2KQ42"/>
<reference evidence="1" key="1">
    <citation type="submission" date="2020-06" db="EMBL/GenBank/DDBJ databases">
        <authorList>
            <person name="Li T."/>
            <person name="Hu X."/>
            <person name="Zhang T."/>
            <person name="Song X."/>
            <person name="Zhang H."/>
            <person name="Dai N."/>
            <person name="Sheng W."/>
            <person name="Hou X."/>
            <person name="Wei L."/>
        </authorList>
    </citation>
    <scope>NUCLEOTIDE SEQUENCE</scope>
    <source>
        <strain evidence="1">G01</strain>
        <tissue evidence="1">Leaf</tissue>
    </source>
</reference>
<reference evidence="1" key="2">
    <citation type="journal article" date="2024" name="Plant">
        <title>Genomic evolution and insights into agronomic trait innovations of Sesamum species.</title>
        <authorList>
            <person name="Miao H."/>
            <person name="Wang L."/>
            <person name="Qu L."/>
            <person name="Liu H."/>
            <person name="Sun Y."/>
            <person name="Le M."/>
            <person name="Wang Q."/>
            <person name="Wei S."/>
            <person name="Zheng Y."/>
            <person name="Lin W."/>
            <person name="Duan Y."/>
            <person name="Cao H."/>
            <person name="Xiong S."/>
            <person name="Wang X."/>
            <person name="Wei L."/>
            <person name="Li C."/>
            <person name="Ma Q."/>
            <person name="Ju M."/>
            <person name="Zhao R."/>
            <person name="Li G."/>
            <person name="Mu C."/>
            <person name="Tian Q."/>
            <person name="Mei H."/>
            <person name="Zhang T."/>
            <person name="Gao T."/>
            <person name="Zhang H."/>
        </authorList>
    </citation>
    <scope>NUCLEOTIDE SEQUENCE</scope>
    <source>
        <strain evidence="1">G01</strain>
    </source>
</reference>
<proteinExistence type="predicted"/>
<dbReference type="FunFam" id="3.30.70.270:FF:000063">
    <property type="entry name" value="Zinc knuckle domaincontaining protein"/>
    <property type="match status" value="1"/>
</dbReference>
<evidence type="ECO:0000313" key="1">
    <source>
        <dbReference type="EMBL" id="KAL0307748.1"/>
    </source>
</evidence>